<gene>
    <name evidence="1" type="ORF">T10_10635</name>
</gene>
<protein>
    <submittedName>
        <fullName evidence="1">Uncharacterized protein</fullName>
    </submittedName>
</protein>
<keyword evidence="2" id="KW-1185">Reference proteome</keyword>
<dbReference type="EMBL" id="JYDO01000068">
    <property type="protein sequence ID" value="KRZ73105.1"/>
    <property type="molecule type" value="Genomic_DNA"/>
</dbReference>
<reference evidence="1 2" key="1">
    <citation type="submission" date="2015-01" db="EMBL/GenBank/DDBJ databases">
        <title>Evolution of Trichinella species and genotypes.</title>
        <authorList>
            <person name="Korhonen P.K."/>
            <person name="Edoardo P."/>
            <person name="Giuseppe L.R."/>
            <person name="Gasser R.B."/>
        </authorList>
    </citation>
    <scope>NUCLEOTIDE SEQUENCE [LARGE SCALE GENOMIC DNA]</scope>
    <source>
        <strain evidence="1">ISS1980</strain>
    </source>
</reference>
<dbReference type="Proteomes" id="UP000054843">
    <property type="component" value="Unassembled WGS sequence"/>
</dbReference>
<proteinExistence type="predicted"/>
<comment type="caution">
    <text evidence="1">The sequence shown here is derived from an EMBL/GenBank/DDBJ whole genome shotgun (WGS) entry which is preliminary data.</text>
</comment>
<organism evidence="1 2">
    <name type="scientific">Trichinella papuae</name>
    <dbReference type="NCBI Taxonomy" id="268474"/>
    <lineage>
        <taxon>Eukaryota</taxon>
        <taxon>Metazoa</taxon>
        <taxon>Ecdysozoa</taxon>
        <taxon>Nematoda</taxon>
        <taxon>Enoplea</taxon>
        <taxon>Dorylaimia</taxon>
        <taxon>Trichinellida</taxon>
        <taxon>Trichinellidae</taxon>
        <taxon>Trichinella</taxon>
    </lineage>
</organism>
<sequence length="102" mass="12051">MIYTHEELIVYSTSIQMTIDFGFRYLNQPPCKTLLIIVVAVVVDYFICIQYDKTLQQLVRFVFNKVANDAINQFYSSFIYKNNMKKLSHKSGMMTFEFYDSS</sequence>
<dbReference type="AlphaFoldDB" id="A0A0V1MMQ3"/>
<accession>A0A0V1MMQ3</accession>
<name>A0A0V1MMQ3_9BILA</name>
<evidence type="ECO:0000313" key="1">
    <source>
        <dbReference type="EMBL" id="KRZ73105.1"/>
    </source>
</evidence>
<evidence type="ECO:0000313" key="2">
    <source>
        <dbReference type="Proteomes" id="UP000054843"/>
    </source>
</evidence>